<name>A0ABS9X0S4_9GAMM</name>
<evidence type="ECO:0000256" key="1">
    <source>
        <dbReference type="SAM" id="MobiDB-lite"/>
    </source>
</evidence>
<dbReference type="InterPro" id="IPR019243">
    <property type="entry name" value="DUF2202"/>
</dbReference>
<accession>A0ABS9X0S4</accession>
<reference evidence="3" key="1">
    <citation type="submission" date="2022-01" db="EMBL/GenBank/DDBJ databases">
        <title>Colwellia maritima, isolated from seawater.</title>
        <authorList>
            <person name="Kristyanto S."/>
            <person name="Jung J."/>
            <person name="Jeon C.O."/>
        </authorList>
    </citation>
    <scope>NUCLEOTIDE SEQUENCE</scope>
    <source>
        <strain evidence="3">MSW7</strain>
    </source>
</reference>
<feature type="compositionally biased region" description="Basic and acidic residues" evidence="1">
    <location>
        <begin position="129"/>
        <end position="140"/>
    </location>
</feature>
<comment type="caution">
    <text evidence="3">The sequence shown here is derived from an EMBL/GenBank/DDBJ whole genome shotgun (WGS) entry which is preliminary data.</text>
</comment>
<proteinExistence type="predicted"/>
<dbReference type="Proteomes" id="UP001139646">
    <property type="component" value="Unassembled WGS sequence"/>
</dbReference>
<evidence type="ECO:0000259" key="2">
    <source>
        <dbReference type="Pfam" id="PF09968"/>
    </source>
</evidence>
<dbReference type="RefSeq" id="WP_242286078.1">
    <property type="nucleotide sequence ID" value="NZ_JAKKSL010000002.1"/>
</dbReference>
<protein>
    <submittedName>
        <fullName evidence="3">DUF2202 domain-containing protein</fullName>
    </submittedName>
</protein>
<dbReference type="EMBL" id="JAKKSL010000002">
    <property type="protein sequence ID" value="MCI2283823.1"/>
    <property type="molecule type" value="Genomic_DNA"/>
</dbReference>
<organism evidence="3 4">
    <name type="scientific">Colwellia maritima</name>
    <dbReference type="NCBI Taxonomy" id="2912588"/>
    <lineage>
        <taxon>Bacteria</taxon>
        <taxon>Pseudomonadati</taxon>
        <taxon>Pseudomonadota</taxon>
        <taxon>Gammaproteobacteria</taxon>
        <taxon>Alteromonadales</taxon>
        <taxon>Colwelliaceae</taxon>
        <taxon>Colwellia</taxon>
    </lineage>
</organism>
<dbReference type="InterPro" id="IPR009078">
    <property type="entry name" value="Ferritin-like_SF"/>
</dbReference>
<gene>
    <name evidence="3" type="ORF">L3081_10960</name>
</gene>
<dbReference type="InterPro" id="IPR012347">
    <property type="entry name" value="Ferritin-like"/>
</dbReference>
<sequence>MSEKLKSALIEAINDEYKSRAAYNAVINKFGEIRPFINIVEAEGRHVEALLSLFAKYNIDIPEDDWNSRIDTPTSILDACQLGVRDEIENAEMYDRLLDLTIDYPDVQQVLKNLQRASKENHLPAFQRCVERGGAREDGGNRTGRKKGNNRKGLGQRGQCLK</sequence>
<feature type="region of interest" description="Disordered" evidence="1">
    <location>
        <begin position="128"/>
        <end position="162"/>
    </location>
</feature>
<dbReference type="Pfam" id="PF09968">
    <property type="entry name" value="DUF2202"/>
    <property type="match status" value="1"/>
</dbReference>
<evidence type="ECO:0000313" key="3">
    <source>
        <dbReference type="EMBL" id="MCI2283823.1"/>
    </source>
</evidence>
<evidence type="ECO:0000313" key="4">
    <source>
        <dbReference type="Proteomes" id="UP001139646"/>
    </source>
</evidence>
<dbReference type="SUPFAM" id="SSF47240">
    <property type="entry name" value="Ferritin-like"/>
    <property type="match status" value="1"/>
</dbReference>
<dbReference type="CDD" id="cd01048">
    <property type="entry name" value="Ferritin_like_AB2"/>
    <property type="match status" value="1"/>
</dbReference>
<dbReference type="Gene3D" id="1.20.1260.10">
    <property type="match status" value="1"/>
</dbReference>
<feature type="domain" description="DUF2202" evidence="2">
    <location>
        <begin position="12"/>
        <end position="136"/>
    </location>
</feature>
<keyword evidence="4" id="KW-1185">Reference proteome</keyword>